<evidence type="ECO:0000256" key="2">
    <source>
        <dbReference type="ARBA" id="ARBA00022801"/>
    </source>
</evidence>
<dbReference type="PANTHER" id="PTHR43540">
    <property type="entry name" value="PEROXYUREIDOACRYLATE/UREIDOACRYLATE AMIDOHYDROLASE-RELATED"/>
    <property type="match status" value="1"/>
</dbReference>
<sequence length="234" mass="24896">MRAALVIVDASVEQMRAVRYRRVETLAAIGALLDRCAASAHDTPPFELVVDSRLWIEAPEQTTLAAVYPDVGHARTPGAALAHELRASWDAIDCGRKAFDAKLQYSAFFQTRLDHLLQRARIERVYLAGMNTDYCVFATALDAFYRGYAPVILEDAVTTIGGARAHAEALKRAVAHFGAGVIARCAGVLGQHATAACGDDAPKGTAHARGNDSASAQLDSASRSASGGATERTE</sequence>
<protein>
    <recommendedName>
        <fullName evidence="4">Isochorismatase-like domain-containing protein</fullName>
    </recommendedName>
</protein>
<dbReference type="GO" id="GO:0016787">
    <property type="term" value="F:hydrolase activity"/>
    <property type="evidence" value="ECO:0007669"/>
    <property type="project" value="UniProtKB-KW"/>
</dbReference>
<dbReference type="InterPro" id="IPR036380">
    <property type="entry name" value="Isochorismatase-like_sf"/>
</dbReference>
<accession>A0A8J6C7Y8</accession>
<evidence type="ECO:0000313" key="6">
    <source>
        <dbReference type="Proteomes" id="UP000751190"/>
    </source>
</evidence>
<feature type="compositionally biased region" description="Polar residues" evidence="3">
    <location>
        <begin position="212"/>
        <end position="227"/>
    </location>
</feature>
<dbReference type="InterPro" id="IPR050272">
    <property type="entry name" value="Isochorismatase-like_hydrls"/>
</dbReference>
<gene>
    <name evidence="5" type="ORF">KFE25_011191</name>
</gene>
<organism evidence="5 6">
    <name type="scientific">Diacronema lutheri</name>
    <name type="common">Unicellular marine alga</name>
    <name type="synonym">Monochrysis lutheri</name>
    <dbReference type="NCBI Taxonomy" id="2081491"/>
    <lineage>
        <taxon>Eukaryota</taxon>
        <taxon>Haptista</taxon>
        <taxon>Haptophyta</taxon>
        <taxon>Pavlovophyceae</taxon>
        <taxon>Pavlovales</taxon>
        <taxon>Pavlovaceae</taxon>
        <taxon>Diacronema</taxon>
    </lineage>
</organism>
<feature type="domain" description="Isochorismatase-like" evidence="4">
    <location>
        <begin position="4"/>
        <end position="178"/>
    </location>
</feature>
<evidence type="ECO:0000259" key="4">
    <source>
        <dbReference type="Pfam" id="PF00857"/>
    </source>
</evidence>
<keyword evidence="2" id="KW-0378">Hydrolase</keyword>
<evidence type="ECO:0000256" key="3">
    <source>
        <dbReference type="SAM" id="MobiDB-lite"/>
    </source>
</evidence>
<dbReference type="CDD" id="cd00431">
    <property type="entry name" value="cysteine_hydrolases"/>
    <property type="match status" value="1"/>
</dbReference>
<dbReference type="AlphaFoldDB" id="A0A8J6C7Y8"/>
<dbReference type="EMBL" id="JAGTXO010000017">
    <property type="protein sequence ID" value="KAG8463194.1"/>
    <property type="molecule type" value="Genomic_DNA"/>
</dbReference>
<comment type="caution">
    <text evidence="5">The sequence shown here is derived from an EMBL/GenBank/DDBJ whole genome shotgun (WGS) entry which is preliminary data.</text>
</comment>
<dbReference type="Proteomes" id="UP000751190">
    <property type="component" value="Unassembled WGS sequence"/>
</dbReference>
<feature type="region of interest" description="Disordered" evidence="3">
    <location>
        <begin position="201"/>
        <end position="234"/>
    </location>
</feature>
<dbReference type="Gene3D" id="3.40.50.850">
    <property type="entry name" value="Isochorismatase-like"/>
    <property type="match status" value="1"/>
</dbReference>
<dbReference type="Pfam" id="PF00857">
    <property type="entry name" value="Isochorismatase"/>
    <property type="match status" value="1"/>
</dbReference>
<name>A0A8J6C7Y8_DIALT</name>
<comment type="similarity">
    <text evidence="1">Belongs to the isochorismatase family.</text>
</comment>
<keyword evidence="6" id="KW-1185">Reference proteome</keyword>
<dbReference type="InterPro" id="IPR000868">
    <property type="entry name" value="Isochorismatase-like_dom"/>
</dbReference>
<evidence type="ECO:0000256" key="1">
    <source>
        <dbReference type="ARBA" id="ARBA00006336"/>
    </source>
</evidence>
<dbReference type="PANTHER" id="PTHR43540:SF6">
    <property type="entry name" value="ISOCHORISMATASE-LIKE DOMAIN-CONTAINING PROTEIN"/>
    <property type="match status" value="1"/>
</dbReference>
<evidence type="ECO:0000313" key="5">
    <source>
        <dbReference type="EMBL" id="KAG8463194.1"/>
    </source>
</evidence>
<proteinExistence type="inferred from homology"/>
<dbReference type="SUPFAM" id="SSF52499">
    <property type="entry name" value="Isochorismatase-like hydrolases"/>
    <property type="match status" value="1"/>
</dbReference>
<dbReference type="OrthoDB" id="3341310at2759"/>
<reference evidence="5" key="1">
    <citation type="submission" date="2021-05" db="EMBL/GenBank/DDBJ databases">
        <title>The genome of the haptophyte Pavlova lutheri (Diacronema luteri, Pavlovales) - a model for lipid biosynthesis in eukaryotic algae.</title>
        <authorList>
            <person name="Hulatt C.J."/>
            <person name="Posewitz M.C."/>
        </authorList>
    </citation>
    <scope>NUCLEOTIDE SEQUENCE</scope>
    <source>
        <strain evidence="5">NIVA-4/92</strain>
    </source>
</reference>